<dbReference type="AlphaFoldDB" id="R9BVA4"/>
<dbReference type="GO" id="GO:0005886">
    <property type="term" value="C:plasma membrane"/>
    <property type="evidence" value="ECO:0007669"/>
    <property type="project" value="UniProtKB-SubCell"/>
</dbReference>
<evidence type="ECO:0000313" key="14">
    <source>
        <dbReference type="EMBL" id="EOR20952.1"/>
    </source>
</evidence>
<dbReference type="InterPro" id="IPR048279">
    <property type="entry name" value="MdtK-like"/>
</dbReference>
<comment type="caution">
    <text evidence="14">The sequence shown here is derived from an EMBL/GenBank/DDBJ whole genome shotgun (WGS) entry which is preliminary data.</text>
</comment>
<feature type="transmembrane region" description="Helical" evidence="13">
    <location>
        <begin position="393"/>
        <end position="413"/>
    </location>
</feature>
<feature type="transmembrane region" description="Helical" evidence="13">
    <location>
        <begin position="286"/>
        <end position="308"/>
    </location>
</feature>
<dbReference type="OrthoDB" id="9776324at2"/>
<gene>
    <name evidence="14" type="ORF">A500_14948</name>
</gene>
<feature type="transmembrane region" description="Helical" evidence="13">
    <location>
        <begin position="48"/>
        <end position="71"/>
    </location>
</feature>
<comment type="function">
    <text evidence="1">Multidrug efflux pump.</text>
</comment>
<feature type="transmembrane region" description="Helical" evidence="13">
    <location>
        <begin position="12"/>
        <end position="36"/>
    </location>
</feature>
<evidence type="ECO:0000256" key="13">
    <source>
        <dbReference type="SAM" id="Phobius"/>
    </source>
</evidence>
<feature type="transmembrane region" description="Helical" evidence="13">
    <location>
        <begin position="244"/>
        <end position="266"/>
    </location>
</feature>
<proteinExistence type="inferred from homology"/>
<evidence type="ECO:0000256" key="7">
    <source>
        <dbReference type="ARBA" id="ARBA00022475"/>
    </source>
</evidence>
<evidence type="ECO:0000256" key="2">
    <source>
        <dbReference type="ARBA" id="ARBA00004651"/>
    </source>
</evidence>
<protein>
    <recommendedName>
        <fullName evidence="4">Probable multidrug resistance protein NorM</fullName>
    </recommendedName>
    <alternativeName>
        <fullName evidence="12">Multidrug-efflux transporter</fullName>
    </alternativeName>
</protein>
<feature type="transmembrane region" description="Helical" evidence="13">
    <location>
        <begin position="134"/>
        <end position="153"/>
    </location>
</feature>
<dbReference type="PANTHER" id="PTHR43298:SF2">
    <property type="entry name" value="FMN_FAD EXPORTER YEEO-RELATED"/>
    <property type="match status" value="1"/>
</dbReference>
<name>R9BVA4_9CLOT</name>
<dbReference type="GO" id="GO:0015297">
    <property type="term" value="F:antiporter activity"/>
    <property type="evidence" value="ECO:0007669"/>
    <property type="project" value="UniProtKB-KW"/>
</dbReference>
<dbReference type="GO" id="GO:0042910">
    <property type="term" value="F:xenobiotic transmembrane transporter activity"/>
    <property type="evidence" value="ECO:0007669"/>
    <property type="project" value="InterPro"/>
</dbReference>
<evidence type="ECO:0000256" key="11">
    <source>
        <dbReference type="ARBA" id="ARBA00023136"/>
    </source>
</evidence>
<evidence type="ECO:0000256" key="9">
    <source>
        <dbReference type="ARBA" id="ARBA00022989"/>
    </source>
</evidence>
<keyword evidence="6" id="KW-0050">Antiport</keyword>
<dbReference type="PIRSF" id="PIRSF006603">
    <property type="entry name" value="DinF"/>
    <property type="match status" value="1"/>
</dbReference>
<evidence type="ECO:0000256" key="4">
    <source>
        <dbReference type="ARBA" id="ARBA00020268"/>
    </source>
</evidence>
<reference evidence="14 15" key="1">
    <citation type="submission" date="2013-03" db="EMBL/GenBank/DDBJ databases">
        <title>Whole genome shotgun sequencing of Clostridium sartagoforme AAU1.</title>
        <authorList>
            <person name="Joshi C.G."/>
            <person name="Duggirala S.M."/>
            <person name="Nathani N.M."/>
            <person name="Bhatt V.D."/>
            <person name="Patel A.K."/>
            <person name="Pandya P.R."/>
            <person name="KaPatel J.A."/>
        </authorList>
    </citation>
    <scope>NUCLEOTIDE SEQUENCE [LARGE SCALE GENOMIC DNA]</scope>
    <source>
        <strain evidence="14 15">AAU1</strain>
    </source>
</reference>
<evidence type="ECO:0000256" key="10">
    <source>
        <dbReference type="ARBA" id="ARBA00023065"/>
    </source>
</evidence>
<dbReference type="PATRIC" id="fig|1202534.3.peg.2955"/>
<dbReference type="InterPro" id="IPR002528">
    <property type="entry name" value="MATE_fam"/>
</dbReference>
<dbReference type="EMBL" id="ASRV01000172">
    <property type="protein sequence ID" value="EOR20952.1"/>
    <property type="molecule type" value="Genomic_DNA"/>
</dbReference>
<feature type="transmembrane region" description="Helical" evidence="13">
    <location>
        <begin position="165"/>
        <end position="191"/>
    </location>
</feature>
<accession>R9BVA4</accession>
<dbReference type="InterPro" id="IPR050222">
    <property type="entry name" value="MATE_MdtK"/>
</dbReference>
<dbReference type="PANTHER" id="PTHR43298">
    <property type="entry name" value="MULTIDRUG RESISTANCE PROTEIN NORM-RELATED"/>
    <property type="match status" value="1"/>
</dbReference>
<dbReference type="GO" id="GO:0006811">
    <property type="term" value="P:monoatomic ion transport"/>
    <property type="evidence" value="ECO:0007669"/>
    <property type="project" value="UniProtKB-KW"/>
</dbReference>
<keyword evidence="11 13" id="KW-0472">Membrane</keyword>
<keyword evidence="15" id="KW-1185">Reference proteome</keyword>
<dbReference type="RefSeq" id="WP_016208262.1">
    <property type="nucleotide sequence ID" value="NZ_ASRV01000172.1"/>
</dbReference>
<feature type="transmembrane region" description="Helical" evidence="13">
    <location>
        <begin position="359"/>
        <end position="381"/>
    </location>
</feature>
<comment type="similarity">
    <text evidence="3">Belongs to the multi antimicrobial extrusion (MATE) (TC 2.A.66.1) family.</text>
</comment>
<evidence type="ECO:0000256" key="5">
    <source>
        <dbReference type="ARBA" id="ARBA00022448"/>
    </source>
</evidence>
<comment type="subcellular location">
    <subcellularLocation>
        <location evidence="2">Cell membrane</location>
        <topology evidence="2">Multi-pass membrane protein</topology>
    </subcellularLocation>
</comment>
<feature type="transmembrane region" description="Helical" evidence="13">
    <location>
        <begin position="320"/>
        <end position="339"/>
    </location>
</feature>
<evidence type="ECO:0000256" key="8">
    <source>
        <dbReference type="ARBA" id="ARBA00022692"/>
    </source>
</evidence>
<feature type="transmembrane region" description="Helical" evidence="13">
    <location>
        <begin position="92"/>
        <end position="114"/>
    </location>
</feature>
<keyword evidence="10" id="KW-0406">Ion transport</keyword>
<keyword evidence="9 13" id="KW-1133">Transmembrane helix</keyword>
<evidence type="ECO:0000256" key="1">
    <source>
        <dbReference type="ARBA" id="ARBA00003408"/>
    </source>
</evidence>
<evidence type="ECO:0000256" key="3">
    <source>
        <dbReference type="ARBA" id="ARBA00010199"/>
    </source>
</evidence>
<dbReference type="Proteomes" id="UP000013988">
    <property type="component" value="Unassembled WGS sequence"/>
</dbReference>
<keyword evidence="7" id="KW-1003">Cell membrane</keyword>
<sequence length="441" mass="47854">MKKSVNLVSGNIVNTLLKLSIPILGTSFIQMAYNLVDMMWVGRIGSDAVAAVGTAGFFTWFGSSLVFISKIGTEIGVSQSIGKDDIKEKNKFIYNGLFINIITAIIYMCLLIIFRKQLIGFFKLGEANIINMSIEYLVIVSFGMIFSFLNPLFSGIFNASGSSKIPFFINTVGLIINIIFDPILIFGLLGFPRLGVIGAALATVGAQAIVTFIFIIAFIRNGYSLTLKNKKYIDKNNMNKICKLGIPTALQNCMFAFFAMIIGRIISAWGPTAIAVQKVGSQIESISWMTAEGFATALTAFIGQNYGANKWDRILKGYKVAMSMAIMVGIFATILLVFSGDKVFSAFIPEAGIVSKGAVYLKILGYSQLFMCIEITTAGAFSGLGNTLTPSWVSIIFTGLRIPLAMLLSSIPLLGIDGVWWSISGTSIVKGILLLGLFILW</sequence>
<dbReference type="NCBIfam" id="TIGR00797">
    <property type="entry name" value="matE"/>
    <property type="match status" value="1"/>
</dbReference>
<evidence type="ECO:0000256" key="12">
    <source>
        <dbReference type="ARBA" id="ARBA00031636"/>
    </source>
</evidence>
<feature type="transmembrane region" description="Helical" evidence="13">
    <location>
        <begin position="419"/>
        <end position="440"/>
    </location>
</feature>
<keyword evidence="8 13" id="KW-0812">Transmembrane</keyword>
<dbReference type="Pfam" id="PF01554">
    <property type="entry name" value="MatE"/>
    <property type="match status" value="2"/>
</dbReference>
<evidence type="ECO:0000256" key="6">
    <source>
        <dbReference type="ARBA" id="ARBA00022449"/>
    </source>
</evidence>
<evidence type="ECO:0000313" key="15">
    <source>
        <dbReference type="Proteomes" id="UP000013988"/>
    </source>
</evidence>
<organism evidence="14 15">
    <name type="scientific">Clostridium sartagoforme AAU1</name>
    <dbReference type="NCBI Taxonomy" id="1202534"/>
    <lineage>
        <taxon>Bacteria</taxon>
        <taxon>Bacillati</taxon>
        <taxon>Bacillota</taxon>
        <taxon>Clostridia</taxon>
        <taxon>Eubacteriales</taxon>
        <taxon>Clostridiaceae</taxon>
        <taxon>Clostridium</taxon>
    </lineage>
</organism>
<feature type="transmembrane region" description="Helical" evidence="13">
    <location>
        <begin position="197"/>
        <end position="223"/>
    </location>
</feature>
<dbReference type="CDD" id="cd13140">
    <property type="entry name" value="MATE_like_1"/>
    <property type="match status" value="1"/>
</dbReference>
<keyword evidence="5" id="KW-0813">Transport</keyword>